<dbReference type="GeneID" id="39868707"/>
<proteinExistence type="inferred from homology"/>
<dbReference type="InterPro" id="IPR001533">
    <property type="entry name" value="Pterin_deHydtase"/>
</dbReference>
<dbReference type="CDD" id="cd00488">
    <property type="entry name" value="PCD_DCoH"/>
    <property type="match status" value="1"/>
</dbReference>
<dbReference type="Gene3D" id="3.30.1360.20">
    <property type="entry name" value="Transcriptional coactivator/pterin dehydratase"/>
    <property type="match status" value="1"/>
</dbReference>
<comment type="catalytic activity">
    <reaction evidence="1">
        <text>(4aS,6R)-4a-hydroxy-L-erythro-5,6,7,8-tetrahydrobiopterin = (6R)-L-erythro-6,7-dihydrobiopterin + H2O</text>
        <dbReference type="Rhea" id="RHEA:11920"/>
        <dbReference type="ChEBI" id="CHEBI:15377"/>
        <dbReference type="ChEBI" id="CHEBI:15642"/>
        <dbReference type="ChEBI" id="CHEBI:43120"/>
        <dbReference type="EC" id="4.2.1.96"/>
    </reaction>
</comment>
<dbReference type="PANTHER" id="PTHR12599:SF0">
    <property type="entry name" value="PTERIN-4-ALPHA-CARBINOLAMINE DEHYDRATASE"/>
    <property type="match status" value="1"/>
</dbReference>
<dbReference type="InterPro" id="IPR036428">
    <property type="entry name" value="PCD_sf"/>
</dbReference>
<evidence type="ECO:0000313" key="9">
    <source>
        <dbReference type="Proteomes" id="UP000219813"/>
    </source>
</evidence>
<dbReference type="GO" id="GO:0006729">
    <property type="term" value="P:tetrahydrobiopterin biosynthetic process"/>
    <property type="evidence" value="ECO:0007669"/>
    <property type="project" value="InterPro"/>
</dbReference>
<dbReference type="RefSeq" id="XP_028861508.1">
    <property type="nucleotide sequence ID" value="XM_029004861.1"/>
</dbReference>
<reference evidence="8 9" key="1">
    <citation type="submission" date="2016-06" db="EMBL/GenBank/DDBJ databases">
        <authorList>
            <consortium name="Pathogen Informatics"/>
        </authorList>
    </citation>
    <scope>NUCLEOTIDE SEQUENCE [LARGE SCALE GENOMIC DNA]</scope>
    <source>
        <strain evidence="6">PmlGA01</strain>
    </source>
</reference>
<sequence>MTVFEKSRINALLPLWNYKIKSNCYNYIERKVIFPSFSKAWQFMNDIREQNEKMNHHCKYVNNYTKVKIKIYTHTTKDVTDKDVQLAIIIDSTLKQYDHKIMKK</sequence>
<evidence type="ECO:0000256" key="4">
    <source>
        <dbReference type="ARBA" id="ARBA00023239"/>
    </source>
</evidence>
<dbReference type="PANTHER" id="PTHR12599">
    <property type="entry name" value="PTERIN-4-ALPHA-CARBINOLAMINE DEHYDRATASE"/>
    <property type="match status" value="1"/>
</dbReference>
<keyword evidence="4" id="KW-0456">Lyase</keyword>
<dbReference type="SUPFAM" id="SSF55248">
    <property type="entry name" value="PCD-like"/>
    <property type="match status" value="1"/>
</dbReference>
<accession>A0A1C3KCC3</accession>
<evidence type="ECO:0000256" key="2">
    <source>
        <dbReference type="ARBA" id="ARBA00006472"/>
    </source>
</evidence>
<dbReference type="KEGG" id="pmal:PMUG01_09017900"/>
<dbReference type="EMBL" id="LT594630">
    <property type="protein sequence ID" value="SCN12611.1"/>
    <property type="molecule type" value="Genomic_DNA"/>
</dbReference>
<dbReference type="VEuPathDB" id="PlasmoDB:PmUG01_09017900"/>
<protein>
    <recommendedName>
        <fullName evidence="3">4a-hydroxytetrahydrobiopterin dehydratase</fullName>
        <ecNumber evidence="3">4.2.1.96</ecNumber>
    </recommendedName>
    <alternativeName>
        <fullName evidence="5">4-alpha-hydroxy-tetrahydropterin dehydratase</fullName>
    </alternativeName>
</protein>
<comment type="similarity">
    <text evidence="2">Belongs to the pterin-4-alpha-carbinolamine dehydratase family.</text>
</comment>
<dbReference type="EMBL" id="LT594497">
    <property type="protein sequence ID" value="SBT71191.1"/>
    <property type="molecule type" value="Genomic_DNA"/>
</dbReference>
<dbReference type="OrthoDB" id="277398at2759"/>
<keyword evidence="9" id="KW-1185">Reference proteome</keyword>
<name>A0A1C3KCC3_PLAMA</name>
<evidence type="ECO:0000256" key="5">
    <source>
        <dbReference type="ARBA" id="ARBA00030497"/>
    </source>
</evidence>
<dbReference type="OMA" id="WAEKWNH"/>
<dbReference type="Pfam" id="PF01329">
    <property type="entry name" value="Pterin_4a"/>
    <property type="match status" value="1"/>
</dbReference>
<evidence type="ECO:0000256" key="1">
    <source>
        <dbReference type="ARBA" id="ARBA00001554"/>
    </source>
</evidence>
<dbReference type="Proteomes" id="UP000219813">
    <property type="component" value="Chromosome 9"/>
</dbReference>
<dbReference type="GO" id="GO:0008124">
    <property type="term" value="F:4-alpha-hydroxytetrahydrobiopterin dehydratase activity"/>
    <property type="evidence" value="ECO:0007669"/>
    <property type="project" value="UniProtKB-EC"/>
</dbReference>
<organism evidence="6 8">
    <name type="scientific">Plasmodium malariae</name>
    <dbReference type="NCBI Taxonomy" id="5858"/>
    <lineage>
        <taxon>Eukaryota</taxon>
        <taxon>Sar</taxon>
        <taxon>Alveolata</taxon>
        <taxon>Apicomplexa</taxon>
        <taxon>Aconoidasida</taxon>
        <taxon>Haemosporida</taxon>
        <taxon>Plasmodiidae</taxon>
        <taxon>Plasmodium</taxon>
        <taxon>Plasmodium (Plasmodium)</taxon>
    </lineage>
</organism>
<evidence type="ECO:0000313" key="6">
    <source>
        <dbReference type="EMBL" id="SBT71191.1"/>
    </source>
</evidence>
<accession>A0A1D3PBW1</accession>
<evidence type="ECO:0000256" key="3">
    <source>
        <dbReference type="ARBA" id="ARBA00013252"/>
    </source>
</evidence>
<dbReference type="EC" id="4.2.1.96" evidence="3"/>
<dbReference type="AlphaFoldDB" id="A0A1C3KCC3"/>
<dbReference type="Proteomes" id="UP000219799">
    <property type="component" value="Chromosome 9"/>
</dbReference>
<gene>
    <name evidence="6" type="primary">PCD</name>
    <name evidence="6" type="ORF">PMLGA01_090009700</name>
    <name evidence="7" type="ORF">PMUG01_09017900</name>
</gene>
<evidence type="ECO:0000313" key="8">
    <source>
        <dbReference type="Proteomes" id="UP000219799"/>
    </source>
</evidence>
<evidence type="ECO:0000313" key="7">
    <source>
        <dbReference type="EMBL" id="SCN12611.1"/>
    </source>
</evidence>